<dbReference type="PRINTS" id="PR00778">
    <property type="entry name" value="HTHARSR"/>
</dbReference>
<dbReference type="OrthoDB" id="46231at2157"/>
<dbReference type="InterPro" id="IPR011991">
    <property type="entry name" value="ArsR-like_HTH"/>
</dbReference>
<reference evidence="7" key="1">
    <citation type="submission" date="2016-10" db="EMBL/GenBank/DDBJ databases">
        <authorList>
            <person name="Varghese N."/>
            <person name="Submissions S."/>
        </authorList>
    </citation>
    <scope>NUCLEOTIDE SEQUENCE [LARGE SCALE GENOMIC DNA]</scope>
    <source>
        <strain evidence="7">DSM 13078</strain>
    </source>
</reference>
<evidence type="ECO:0000313" key="7">
    <source>
        <dbReference type="Proteomes" id="UP000199161"/>
    </source>
</evidence>
<proteinExistence type="predicted"/>
<keyword evidence="2" id="KW-0238">DNA-binding</keyword>
<dbReference type="Proteomes" id="UP000199161">
    <property type="component" value="Unassembled WGS sequence"/>
</dbReference>
<dbReference type="Gene3D" id="1.10.10.10">
    <property type="entry name" value="Winged helix-like DNA-binding domain superfamily/Winged helix DNA-binding domain"/>
    <property type="match status" value="1"/>
</dbReference>
<dbReference type="InterPro" id="IPR036390">
    <property type="entry name" value="WH_DNA-bd_sf"/>
</dbReference>
<keyword evidence="1" id="KW-0805">Transcription regulation</keyword>
<feature type="region of interest" description="Disordered" evidence="4">
    <location>
        <begin position="1"/>
        <end position="36"/>
    </location>
</feature>
<dbReference type="CDD" id="cd00090">
    <property type="entry name" value="HTH_ARSR"/>
    <property type="match status" value="1"/>
</dbReference>
<dbReference type="NCBIfam" id="NF033788">
    <property type="entry name" value="HTH_metalloreg"/>
    <property type="match status" value="1"/>
</dbReference>
<dbReference type="GO" id="GO:0003700">
    <property type="term" value="F:DNA-binding transcription factor activity"/>
    <property type="evidence" value="ECO:0007669"/>
    <property type="project" value="InterPro"/>
</dbReference>
<dbReference type="EMBL" id="FOKW01000005">
    <property type="protein sequence ID" value="SFC19984.1"/>
    <property type="molecule type" value="Genomic_DNA"/>
</dbReference>
<evidence type="ECO:0000259" key="5">
    <source>
        <dbReference type="PROSITE" id="PS50987"/>
    </source>
</evidence>
<organism evidence="6 7">
    <name type="scientific">Natronobacterium haloterrestre</name>
    <name type="common">Halobiforma haloterrestris</name>
    <dbReference type="NCBI Taxonomy" id="148448"/>
    <lineage>
        <taxon>Archaea</taxon>
        <taxon>Methanobacteriati</taxon>
        <taxon>Methanobacteriota</taxon>
        <taxon>Stenosarchaea group</taxon>
        <taxon>Halobacteria</taxon>
        <taxon>Halobacteriales</taxon>
        <taxon>Natrialbaceae</taxon>
        <taxon>Natronobacterium</taxon>
    </lineage>
</organism>
<evidence type="ECO:0000256" key="3">
    <source>
        <dbReference type="ARBA" id="ARBA00023163"/>
    </source>
</evidence>
<evidence type="ECO:0000256" key="4">
    <source>
        <dbReference type="SAM" id="MobiDB-lite"/>
    </source>
</evidence>
<dbReference type="PANTHER" id="PTHR33154:SF18">
    <property type="entry name" value="ARSENICAL RESISTANCE OPERON REPRESSOR"/>
    <property type="match status" value="1"/>
</dbReference>
<dbReference type="SMART" id="SM00418">
    <property type="entry name" value="HTH_ARSR"/>
    <property type="match status" value="1"/>
</dbReference>
<dbReference type="SUPFAM" id="SSF46785">
    <property type="entry name" value="Winged helix' DNA-binding domain"/>
    <property type="match status" value="1"/>
</dbReference>
<gene>
    <name evidence="6" type="ORF">SAMN05444422_105244</name>
</gene>
<dbReference type="GO" id="GO:0003677">
    <property type="term" value="F:DNA binding"/>
    <property type="evidence" value="ECO:0007669"/>
    <property type="project" value="UniProtKB-KW"/>
</dbReference>
<dbReference type="InterPro" id="IPR036388">
    <property type="entry name" value="WH-like_DNA-bd_sf"/>
</dbReference>
<name>A0A1I1H7P9_NATHA</name>
<accession>A0A1I1H7P9</accession>
<dbReference type="InterPro" id="IPR001845">
    <property type="entry name" value="HTH_ArsR_DNA-bd_dom"/>
</dbReference>
<feature type="domain" description="HTH arsR-type" evidence="5">
    <location>
        <begin position="43"/>
        <end position="136"/>
    </location>
</feature>
<dbReference type="InterPro" id="IPR051081">
    <property type="entry name" value="HTH_MetalResp_TranReg"/>
</dbReference>
<feature type="compositionally biased region" description="Polar residues" evidence="4">
    <location>
        <begin position="1"/>
        <end position="18"/>
    </location>
</feature>
<dbReference type="PROSITE" id="PS50987">
    <property type="entry name" value="HTH_ARSR_2"/>
    <property type="match status" value="1"/>
</dbReference>
<dbReference type="AlphaFoldDB" id="A0A1I1H7P9"/>
<keyword evidence="7" id="KW-1185">Reference proteome</keyword>
<feature type="compositionally biased region" description="Acidic residues" evidence="4">
    <location>
        <begin position="26"/>
        <end position="36"/>
    </location>
</feature>
<dbReference type="PANTHER" id="PTHR33154">
    <property type="entry name" value="TRANSCRIPTIONAL REGULATOR, ARSR FAMILY"/>
    <property type="match status" value="1"/>
</dbReference>
<protein>
    <submittedName>
        <fullName evidence="6">ArsR family transcriptional regulator</fullName>
    </submittedName>
</protein>
<dbReference type="Pfam" id="PF01022">
    <property type="entry name" value="HTH_5"/>
    <property type="match status" value="1"/>
</dbReference>
<keyword evidence="3" id="KW-0804">Transcription</keyword>
<sequence>MSDLPSSGSTDGTESASGTLRRLESDEAGDSCCDDPILETRRADDETVAAELAVFKTLANEKRLRIVEALRGGELCACELEAILDAPQSTVSSHLSRLREAGIVNTRKEGKWTYYRIADTASLQLLDLAAALGDDS</sequence>
<dbReference type="RefSeq" id="WP_089788281.1">
    <property type="nucleotide sequence ID" value="NZ_FOKW01000005.1"/>
</dbReference>
<evidence type="ECO:0000256" key="2">
    <source>
        <dbReference type="ARBA" id="ARBA00023125"/>
    </source>
</evidence>
<evidence type="ECO:0000313" key="6">
    <source>
        <dbReference type="EMBL" id="SFC19984.1"/>
    </source>
</evidence>
<evidence type="ECO:0000256" key="1">
    <source>
        <dbReference type="ARBA" id="ARBA00023015"/>
    </source>
</evidence>